<proteinExistence type="predicted"/>
<accession>C9LDV7</accession>
<protein>
    <submittedName>
        <fullName evidence="2">Uncharacterized protein</fullName>
    </submittedName>
</protein>
<dbReference type="HOGENOM" id="CLU_3314908_0_0_10"/>
<dbReference type="Proteomes" id="UP000003460">
    <property type="component" value="Unassembled WGS sequence"/>
</dbReference>
<evidence type="ECO:0000313" key="2">
    <source>
        <dbReference type="EMBL" id="EEX72718.1"/>
    </source>
</evidence>
<keyword evidence="1" id="KW-1133">Transmembrane helix</keyword>
<organism evidence="2 3">
    <name type="scientific">Alloprevotella tannerae ATCC 51259</name>
    <dbReference type="NCBI Taxonomy" id="626522"/>
    <lineage>
        <taxon>Bacteria</taxon>
        <taxon>Pseudomonadati</taxon>
        <taxon>Bacteroidota</taxon>
        <taxon>Bacteroidia</taxon>
        <taxon>Bacteroidales</taxon>
        <taxon>Prevotellaceae</taxon>
        <taxon>Alloprevotella</taxon>
    </lineage>
</organism>
<evidence type="ECO:0000313" key="3">
    <source>
        <dbReference type="Proteomes" id="UP000003460"/>
    </source>
</evidence>
<gene>
    <name evidence="2" type="ORF">GCWU000325_00380</name>
</gene>
<name>C9LDV7_9BACT</name>
<comment type="caution">
    <text evidence="2">The sequence shown here is derived from an EMBL/GenBank/DDBJ whole genome shotgun (WGS) entry which is preliminary data.</text>
</comment>
<dbReference type="EMBL" id="ACIJ02000007">
    <property type="protein sequence ID" value="EEX72718.1"/>
    <property type="molecule type" value="Genomic_DNA"/>
</dbReference>
<sequence>MFEVSTYAQPFFSCLINLWMILFPFLLEFIYLRMELYGG</sequence>
<dbReference type="AlphaFoldDB" id="C9LDV7"/>
<keyword evidence="1" id="KW-0812">Transmembrane</keyword>
<keyword evidence="1" id="KW-0472">Membrane</keyword>
<evidence type="ECO:0000256" key="1">
    <source>
        <dbReference type="SAM" id="Phobius"/>
    </source>
</evidence>
<feature type="transmembrane region" description="Helical" evidence="1">
    <location>
        <begin position="6"/>
        <end position="27"/>
    </location>
</feature>
<reference evidence="2" key="1">
    <citation type="submission" date="2009-09" db="EMBL/GenBank/DDBJ databases">
        <authorList>
            <person name="Weinstock G."/>
            <person name="Sodergren E."/>
            <person name="Clifton S."/>
            <person name="Fulton L."/>
            <person name="Fulton B."/>
            <person name="Courtney L."/>
            <person name="Fronick C."/>
            <person name="Harrison M."/>
            <person name="Strong C."/>
            <person name="Farmer C."/>
            <person name="Delahaunty K."/>
            <person name="Markovic C."/>
            <person name="Hall O."/>
            <person name="Minx P."/>
            <person name="Tomlinson C."/>
            <person name="Mitreva M."/>
            <person name="Nelson J."/>
            <person name="Hou S."/>
            <person name="Wollam A."/>
            <person name="Pepin K.H."/>
            <person name="Johnson M."/>
            <person name="Bhonagiri V."/>
            <person name="Nash W.E."/>
            <person name="Warren W."/>
            <person name="Chinwalla A."/>
            <person name="Mardis E.R."/>
            <person name="Wilson R.K."/>
        </authorList>
    </citation>
    <scope>NUCLEOTIDE SEQUENCE [LARGE SCALE GENOMIC DNA]</scope>
    <source>
        <strain evidence="2">ATCC 51259</strain>
    </source>
</reference>
<keyword evidence="3" id="KW-1185">Reference proteome</keyword>